<accession>A0A5N6MK17</accession>
<comment type="caution">
    <text evidence="1">The sequence shown here is derived from an EMBL/GenBank/DDBJ whole genome shotgun (WGS) entry which is preliminary data.</text>
</comment>
<protein>
    <submittedName>
        <fullName evidence="1">Uncharacterized protein</fullName>
    </submittedName>
</protein>
<reference evidence="1 2" key="1">
    <citation type="submission" date="2019-05" db="EMBL/GenBank/DDBJ databases">
        <title>Mikania micrantha, genome provides insights into the molecular mechanism of rapid growth.</title>
        <authorList>
            <person name="Liu B."/>
        </authorList>
    </citation>
    <scope>NUCLEOTIDE SEQUENCE [LARGE SCALE GENOMIC DNA]</scope>
    <source>
        <strain evidence="1">NLD-2019</strain>
        <tissue evidence="1">Leaf</tissue>
    </source>
</reference>
<dbReference type="Proteomes" id="UP000326396">
    <property type="component" value="Linkage Group LG5"/>
</dbReference>
<dbReference type="EMBL" id="SZYD01000015">
    <property type="protein sequence ID" value="KAD3640590.1"/>
    <property type="molecule type" value="Genomic_DNA"/>
</dbReference>
<dbReference type="AlphaFoldDB" id="A0A5N6MK17"/>
<gene>
    <name evidence="1" type="ORF">E3N88_29813</name>
</gene>
<keyword evidence="2" id="KW-1185">Reference proteome</keyword>
<evidence type="ECO:0000313" key="2">
    <source>
        <dbReference type="Proteomes" id="UP000326396"/>
    </source>
</evidence>
<proteinExistence type="predicted"/>
<name>A0A5N6MK17_9ASTR</name>
<organism evidence="1 2">
    <name type="scientific">Mikania micrantha</name>
    <name type="common">bitter vine</name>
    <dbReference type="NCBI Taxonomy" id="192012"/>
    <lineage>
        <taxon>Eukaryota</taxon>
        <taxon>Viridiplantae</taxon>
        <taxon>Streptophyta</taxon>
        <taxon>Embryophyta</taxon>
        <taxon>Tracheophyta</taxon>
        <taxon>Spermatophyta</taxon>
        <taxon>Magnoliopsida</taxon>
        <taxon>eudicotyledons</taxon>
        <taxon>Gunneridae</taxon>
        <taxon>Pentapetalae</taxon>
        <taxon>asterids</taxon>
        <taxon>campanulids</taxon>
        <taxon>Asterales</taxon>
        <taxon>Asteraceae</taxon>
        <taxon>Asteroideae</taxon>
        <taxon>Heliantheae alliance</taxon>
        <taxon>Eupatorieae</taxon>
        <taxon>Mikania</taxon>
    </lineage>
</organism>
<evidence type="ECO:0000313" key="1">
    <source>
        <dbReference type="EMBL" id="KAD3640590.1"/>
    </source>
</evidence>
<sequence length="129" mass="14359">MSVSEIAKRGSDFKIHRVKYNINMRSNILNSSGLEIITIGKSSKNRERRRKPCTKRSLYAPGIAKRRKAKISEIPTPRGTPRANLRGGAMLLGSAESANWIRSLLITWIAPRNISASPVRCSTLRTPSD</sequence>